<feature type="compositionally biased region" description="Low complexity" evidence="1">
    <location>
        <begin position="1"/>
        <end position="11"/>
    </location>
</feature>
<organism evidence="2 3">
    <name type="scientific">Lithospermum erythrorhizon</name>
    <name type="common">Purple gromwell</name>
    <name type="synonym">Lithospermum officinale var. erythrorhizon</name>
    <dbReference type="NCBI Taxonomy" id="34254"/>
    <lineage>
        <taxon>Eukaryota</taxon>
        <taxon>Viridiplantae</taxon>
        <taxon>Streptophyta</taxon>
        <taxon>Embryophyta</taxon>
        <taxon>Tracheophyta</taxon>
        <taxon>Spermatophyta</taxon>
        <taxon>Magnoliopsida</taxon>
        <taxon>eudicotyledons</taxon>
        <taxon>Gunneridae</taxon>
        <taxon>Pentapetalae</taxon>
        <taxon>asterids</taxon>
        <taxon>lamiids</taxon>
        <taxon>Boraginales</taxon>
        <taxon>Boraginaceae</taxon>
        <taxon>Boraginoideae</taxon>
        <taxon>Lithospermeae</taxon>
        <taxon>Lithospermum</taxon>
    </lineage>
</organism>
<accession>A0AAV3PZR6</accession>
<proteinExistence type="predicted"/>
<dbReference type="PANTHER" id="PTHR35321">
    <property type="entry name" value="OS02G0753200 PROTEIN"/>
    <property type="match status" value="1"/>
</dbReference>
<reference evidence="2 3" key="1">
    <citation type="submission" date="2024-01" db="EMBL/GenBank/DDBJ databases">
        <title>The complete chloroplast genome sequence of Lithospermum erythrorhizon: insights into the phylogenetic relationship among Boraginaceae species and the maternal lineages of purple gromwells.</title>
        <authorList>
            <person name="Okada T."/>
            <person name="Watanabe K."/>
        </authorList>
    </citation>
    <scope>NUCLEOTIDE SEQUENCE [LARGE SCALE GENOMIC DNA]</scope>
</reference>
<feature type="compositionally biased region" description="Basic and acidic residues" evidence="1">
    <location>
        <begin position="199"/>
        <end position="213"/>
    </location>
</feature>
<feature type="region of interest" description="Disordered" evidence="1">
    <location>
        <begin position="193"/>
        <end position="239"/>
    </location>
</feature>
<evidence type="ECO:0000256" key="1">
    <source>
        <dbReference type="SAM" id="MobiDB-lite"/>
    </source>
</evidence>
<dbReference type="EMBL" id="BAABME010003040">
    <property type="protein sequence ID" value="GAA0157165.1"/>
    <property type="molecule type" value="Genomic_DNA"/>
</dbReference>
<feature type="compositionally biased region" description="Basic and acidic residues" evidence="1">
    <location>
        <begin position="83"/>
        <end position="93"/>
    </location>
</feature>
<comment type="caution">
    <text evidence="2">The sequence shown here is derived from an EMBL/GenBank/DDBJ whole genome shotgun (WGS) entry which is preliminary data.</text>
</comment>
<evidence type="ECO:0000313" key="2">
    <source>
        <dbReference type="EMBL" id="GAA0157165.1"/>
    </source>
</evidence>
<evidence type="ECO:0000313" key="3">
    <source>
        <dbReference type="Proteomes" id="UP001454036"/>
    </source>
</evidence>
<feature type="compositionally biased region" description="Basic and acidic residues" evidence="1">
    <location>
        <begin position="226"/>
        <end position="239"/>
    </location>
</feature>
<sequence>MSLNLLQSYSSAEEEEEEEEQYQLSSASSSDEDGGAAVSRRRYVSNNKPLFDPNPPPSSLPSALDAFSEVSGPPQFLNNAVEEATKDGEEPQFRHGRKNRSRDKKDLPTGAVLESKPQLIGIHERVRSDVGAGTAAQPTTTATTQGVKRVATVTNPSAEDASELLRICTRCGIPKTYTNGKGIVCPVCVDRPQTDEDSEAAKKKGTVIKDKEKLKRMKGQSSHASWKSETEMQLRQQFD</sequence>
<dbReference type="PANTHER" id="PTHR35321:SF1">
    <property type="entry name" value="OS02G0753200 PROTEIN"/>
    <property type="match status" value="1"/>
</dbReference>
<gene>
    <name evidence="2" type="ORF">LIER_14489</name>
</gene>
<protein>
    <submittedName>
        <fullName evidence="2">Uncharacterized protein</fullName>
    </submittedName>
</protein>
<feature type="compositionally biased region" description="Acidic residues" evidence="1">
    <location>
        <begin position="12"/>
        <end position="21"/>
    </location>
</feature>
<name>A0AAV3PZR6_LITER</name>
<dbReference type="InterPro" id="IPR040306">
    <property type="entry name" value="Os02g0753200-like"/>
</dbReference>
<dbReference type="Proteomes" id="UP001454036">
    <property type="component" value="Unassembled WGS sequence"/>
</dbReference>
<feature type="region of interest" description="Disordered" evidence="1">
    <location>
        <begin position="1"/>
        <end position="108"/>
    </location>
</feature>
<dbReference type="AlphaFoldDB" id="A0AAV3PZR6"/>
<keyword evidence="3" id="KW-1185">Reference proteome</keyword>